<evidence type="ECO:0000313" key="2">
    <source>
        <dbReference type="Proteomes" id="UP000504636"/>
    </source>
</evidence>
<sequence length="119" mass="13288">MGGRLRPSSSKWRNTSNFSRVVVLCPGYSAGRELPTCFIRKCIVTVLVVAPIACLQGLMRLDVEILTIVPGAWGHPRNKVFIYGDPDGTYIILDRGSFFHIVRHKTFPTRQLVSTRPCG</sequence>
<gene>
    <name evidence="1 3" type="ORF">BDZ99DRAFT_284412</name>
</gene>
<dbReference type="AlphaFoldDB" id="A0A6A6YT32"/>
<keyword evidence="2" id="KW-1185">Reference proteome</keyword>
<dbReference type="GeneID" id="54454923"/>
<reference evidence="3" key="2">
    <citation type="submission" date="2020-04" db="EMBL/GenBank/DDBJ databases">
        <authorList>
            <consortium name="NCBI Genome Project"/>
        </authorList>
    </citation>
    <scope>NUCLEOTIDE SEQUENCE</scope>
    <source>
        <strain evidence="3">CBS 304.34</strain>
    </source>
</reference>
<dbReference type="EMBL" id="MU003698">
    <property type="protein sequence ID" value="KAF2811970.1"/>
    <property type="molecule type" value="Genomic_DNA"/>
</dbReference>
<dbReference type="RefSeq" id="XP_033578934.1">
    <property type="nucleotide sequence ID" value="XM_033714030.1"/>
</dbReference>
<evidence type="ECO:0000313" key="1">
    <source>
        <dbReference type="EMBL" id="KAF2811970.1"/>
    </source>
</evidence>
<protein>
    <submittedName>
        <fullName evidence="1 3">Uncharacterized protein</fullName>
    </submittedName>
</protein>
<evidence type="ECO:0000313" key="3">
    <source>
        <dbReference type="RefSeq" id="XP_033578934.1"/>
    </source>
</evidence>
<name>A0A6A6YT32_9PEZI</name>
<reference evidence="3" key="3">
    <citation type="submission" date="2025-04" db="UniProtKB">
        <authorList>
            <consortium name="RefSeq"/>
        </authorList>
    </citation>
    <scope>IDENTIFICATION</scope>
    <source>
        <strain evidence="3">CBS 304.34</strain>
    </source>
</reference>
<reference evidence="1 3" key="1">
    <citation type="journal article" date="2020" name="Stud. Mycol.">
        <title>101 Dothideomycetes genomes: a test case for predicting lifestyles and emergence of pathogens.</title>
        <authorList>
            <person name="Haridas S."/>
            <person name="Albert R."/>
            <person name="Binder M."/>
            <person name="Bloem J."/>
            <person name="Labutti K."/>
            <person name="Salamov A."/>
            <person name="Andreopoulos B."/>
            <person name="Baker S."/>
            <person name="Barry K."/>
            <person name="Bills G."/>
            <person name="Bluhm B."/>
            <person name="Cannon C."/>
            <person name="Castanera R."/>
            <person name="Culley D."/>
            <person name="Daum C."/>
            <person name="Ezra D."/>
            <person name="Gonzalez J."/>
            <person name="Henrissat B."/>
            <person name="Kuo A."/>
            <person name="Liang C."/>
            <person name="Lipzen A."/>
            <person name="Lutzoni F."/>
            <person name="Magnuson J."/>
            <person name="Mondo S."/>
            <person name="Nolan M."/>
            <person name="Ohm R."/>
            <person name="Pangilinan J."/>
            <person name="Park H.-J."/>
            <person name="Ramirez L."/>
            <person name="Alfaro M."/>
            <person name="Sun H."/>
            <person name="Tritt A."/>
            <person name="Yoshinaga Y."/>
            <person name="Zwiers L.-H."/>
            <person name="Turgeon B."/>
            <person name="Goodwin S."/>
            <person name="Spatafora J."/>
            <person name="Crous P."/>
            <person name="Grigoriev I."/>
        </authorList>
    </citation>
    <scope>NUCLEOTIDE SEQUENCE</scope>
    <source>
        <strain evidence="1 3">CBS 304.34</strain>
    </source>
</reference>
<organism evidence="1">
    <name type="scientific">Mytilinidion resinicola</name>
    <dbReference type="NCBI Taxonomy" id="574789"/>
    <lineage>
        <taxon>Eukaryota</taxon>
        <taxon>Fungi</taxon>
        <taxon>Dikarya</taxon>
        <taxon>Ascomycota</taxon>
        <taxon>Pezizomycotina</taxon>
        <taxon>Dothideomycetes</taxon>
        <taxon>Pleosporomycetidae</taxon>
        <taxon>Mytilinidiales</taxon>
        <taxon>Mytilinidiaceae</taxon>
        <taxon>Mytilinidion</taxon>
    </lineage>
</organism>
<accession>A0A6A6YT32</accession>
<proteinExistence type="predicted"/>
<dbReference type="Proteomes" id="UP000504636">
    <property type="component" value="Unplaced"/>
</dbReference>